<evidence type="ECO:0000313" key="3">
    <source>
        <dbReference type="Proteomes" id="UP000027586"/>
    </source>
</evidence>
<organism evidence="2 3">
    <name type="scientific">Lichtheimia corymbifera JMRC:FSU:9682</name>
    <dbReference type="NCBI Taxonomy" id="1263082"/>
    <lineage>
        <taxon>Eukaryota</taxon>
        <taxon>Fungi</taxon>
        <taxon>Fungi incertae sedis</taxon>
        <taxon>Mucoromycota</taxon>
        <taxon>Mucoromycotina</taxon>
        <taxon>Mucoromycetes</taxon>
        <taxon>Mucorales</taxon>
        <taxon>Lichtheimiaceae</taxon>
        <taxon>Lichtheimia</taxon>
    </lineage>
</organism>
<dbReference type="EMBL" id="CBTN010000004">
    <property type="protein sequence ID" value="CDH49758.1"/>
    <property type="molecule type" value="Genomic_DNA"/>
</dbReference>
<reference evidence="2" key="1">
    <citation type="submission" date="2013-08" db="EMBL/GenBank/DDBJ databases">
        <title>Gene expansion shapes genome architecture in the human pathogen Lichtheimia corymbifera: an evolutionary genomics analysis in the ancient terrestrial Mucorales (Mucoromycotina).</title>
        <authorList>
            <person name="Schwartze V.U."/>
            <person name="Winter S."/>
            <person name="Shelest E."/>
            <person name="Marcet-Houben M."/>
            <person name="Horn F."/>
            <person name="Wehner S."/>
            <person name="Hoffmann K."/>
            <person name="Riege K."/>
            <person name="Sammeth M."/>
            <person name="Nowrousian M."/>
            <person name="Valiante V."/>
            <person name="Linde J."/>
            <person name="Jacobsen I.D."/>
            <person name="Marz M."/>
            <person name="Brakhage A.A."/>
            <person name="Gabaldon T."/>
            <person name="Bocker S."/>
            <person name="Voigt K."/>
        </authorList>
    </citation>
    <scope>NUCLEOTIDE SEQUENCE [LARGE SCALE GENOMIC DNA]</scope>
    <source>
        <strain evidence="2">FSU 9682</strain>
    </source>
</reference>
<name>A0A068RHT8_9FUNG</name>
<comment type="caution">
    <text evidence="2">The sequence shown here is derived from an EMBL/GenBank/DDBJ whole genome shotgun (WGS) entry which is preliminary data.</text>
</comment>
<feature type="transmembrane region" description="Helical" evidence="1">
    <location>
        <begin position="50"/>
        <end position="69"/>
    </location>
</feature>
<gene>
    <name evidence="2" type="ORF">LCOR_01493.1</name>
</gene>
<keyword evidence="1" id="KW-0472">Membrane</keyword>
<dbReference type="VEuPathDB" id="FungiDB:LCOR_01493.1"/>
<keyword evidence="3" id="KW-1185">Reference proteome</keyword>
<evidence type="ECO:0000256" key="1">
    <source>
        <dbReference type="SAM" id="Phobius"/>
    </source>
</evidence>
<protein>
    <submittedName>
        <fullName evidence="2">Uncharacterized protein</fullName>
    </submittedName>
</protein>
<sequence>MRIFVTVISTFKCFTLPLQKTRKPWAFPRERIGQRSCSTKDLYRYNGFGVAIYKLTGVLAMSFGLQLFLSKVPRVYLEHFLYETSDTSADVQPMQFVEYFVSFEAKPNCKDRPFLKAAAKHVCYLAWFSVHMAWLRSVEGGFWYRGYSFSCQLAAFLVEGPSGVSGAFSL</sequence>
<evidence type="ECO:0000313" key="2">
    <source>
        <dbReference type="EMBL" id="CDH49758.1"/>
    </source>
</evidence>
<accession>A0A068RHT8</accession>
<keyword evidence="1" id="KW-1133">Transmembrane helix</keyword>
<dbReference type="Proteomes" id="UP000027586">
    <property type="component" value="Unassembled WGS sequence"/>
</dbReference>
<dbReference type="AlphaFoldDB" id="A0A068RHT8"/>
<keyword evidence="1" id="KW-0812">Transmembrane</keyword>
<proteinExistence type="predicted"/>